<organism evidence="1">
    <name type="scientific">Arundo donax</name>
    <name type="common">Giant reed</name>
    <name type="synonym">Donax arundinaceus</name>
    <dbReference type="NCBI Taxonomy" id="35708"/>
    <lineage>
        <taxon>Eukaryota</taxon>
        <taxon>Viridiplantae</taxon>
        <taxon>Streptophyta</taxon>
        <taxon>Embryophyta</taxon>
        <taxon>Tracheophyta</taxon>
        <taxon>Spermatophyta</taxon>
        <taxon>Magnoliopsida</taxon>
        <taxon>Liliopsida</taxon>
        <taxon>Poales</taxon>
        <taxon>Poaceae</taxon>
        <taxon>PACMAD clade</taxon>
        <taxon>Arundinoideae</taxon>
        <taxon>Arundineae</taxon>
        <taxon>Arundo</taxon>
    </lineage>
</organism>
<dbReference type="AlphaFoldDB" id="A0A0A9A9X0"/>
<accession>A0A0A9A9X0</accession>
<reference evidence="1" key="2">
    <citation type="journal article" date="2015" name="Data Brief">
        <title>Shoot transcriptome of the giant reed, Arundo donax.</title>
        <authorList>
            <person name="Barrero R.A."/>
            <person name="Guerrero F.D."/>
            <person name="Moolhuijzen P."/>
            <person name="Goolsby J.A."/>
            <person name="Tidwell J."/>
            <person name="Bellgard S.E."/>
            <person name="Bellgard M.I."/>
        </authorList>
    </citation>
    <scope>NUCLEOTIDE SEQUENCE</scope>
    <source>
        <tissue evidence="1">Shoot tissue taken approximately 20 cm above the soil surface</tissue>
    </source>
</reference>
<sequence length="32" mass="3627">MHLSLYLSPLHSSSFPMHSLLFHPSLIPVPQL</sequence>
<protein>
    <submittedName>
        <fullName evidence="1">Uncharacterized protein</fullName>
    </submittedName>
</protein>
<proteinExistence type="predicted"/>
<name>A0A0A9A9X0_ARUDO</name>
<evidence type="ECO:0000313" key="1">
    <source>
        <dbReference type="EMBL" id="JAD45790.1"/>
    </source>
</evidence>
<reference evidence="1" key="1">
    <citation type="submission" date="2014-09" db="EMBL/GenBank/DDBJ databases">
        <authorList>
            <person name="Magalhaes I.L.F."/>
            <person name="Oliveira U."/>
            <person name="Santos F.R."/>
            <person name="Vidigal T.H.D.A."/>
            <person name="Brescovit A.D."/>
            <person name="Santos A.J."/>
        </authorList>
    </citation>
    <scope>NUCLEOTIDE SEQUENCE</scope>
    <source>
        <tissue evidence="1">Shoot tissue taken approximately 20 cm above the soil surface</tissue>
    </source>
</reference>
<dbReference type="EMBL" id="GBRH01252105">
    <property type="protein sequence ID" value="JAD45790.1"/>
    <property type="molecule type" value="Transcribed_RNA"/>
</dbReference>